<dbReference type="AlphaFoldDB" id="A0A183IPS6"/>
<organism evidence="4">
    <name type="scientific">Soboliphyme baturini</name>
    <dbReference type="NCBI Taxonomy" id="241478"/>
    <lineage>
        <taxon>Eukaryota</taxon>
        <taxon>Metazoa</taxon>
        <taxon>Ecdysozoa</taxon>
        <taxon>Nematoda</taxon>
        <taxon>Enoplea</taxon>
        <taxon>Dorylaimia</taxon>
        <taxon>Dioctophymatida</taxon>
        <taxon>Dioctophymatoidea</taxon>
        <taxon>Soboliphymatidae</taxon>
        <taxon>Soboliphyme</taxon>
    </lineage>
</organism>
<evidence type="ECO:0000313" key="4">
    <source>
        <dbReference type="WBParaSite" id="SBAD_0000584601-mRNA-1"/>
    </source>
</evidence>
<keyword evidence="3" id="KW-1185">Reference proteome</keyword>
<feature type="region of interest" description="Disordered" evidence="1">
    <location>
        <begin position="174"/>
        <end position="211"/>
    </location>
</feature>
<evidence type="ECO:0000313" key="2">
    <source>
        <dbReference type="EMBL" id="VDP07791.1"/>
    </source>
</evidence>
<name>A0A183IPS6_9BILA</name>
<reference evidence="2 3" key="2">
    <citation type="submission" date="2018-11" db="EMBL/GenBank/DDBJ databases">
        <authorList>
            <consortium name="Pathogen Informatics"/>
        </authorList>
    </citation>
    <scope>NUCLEOTIDE SEQUENCE [LARGE SCALE GENOMIC DNA]</scope>
</reference>
<evidence type="ECO:0000313" key="3">
    <source>
        <dbReference type="Proteomes" id="UP000270296"/>
    </source>
</evidence>
<sequence>MYEEEPGELLLNSVNQERKLCGILAKLPSSRNVLTKQYLIGKGREDISWRDAVQLDWVSVEDGSHILTVGIGPLICIFSPVAEDTAQHNIAVMKERDQTNMKRRKLVRKSSTISQMPLKKLIRWICLRTVQLESADGLPPLPRTLSWVRHGIMVVCIDSEMRVYSQWDLTGSKEDISDSSARKPAILNSASRTTASAEGEDEKSTSGALSQNVKDMRRITSVPILHVSPSVSALDLLRKGFKDAGGNAPGVKKKKPSSTSAAKKLDLKEMFGKEMAEQFGDSVLNLITNQGLFEATRSALPLLPQYHPRLLIELLKAGKSRRAKAILIHLLNSIRPYSAASRAVGRRRSSSAAYTALPVDISALSEEAETEYVDIDAISPLPLYVLFSADVDPALSMSRSYNESSKDTPDSGSEDLLNRLNDNSTAVKYRDSPDGLILKLDLENNSKPKVSTDGFTSSHARLLSSILTHVHLPAFNRPSAVQSVGPDSRGYAADSTTESVDDCGLKFLMALRLYEYLLRCLPANQRMSLKSKGL</sequence>
<accession>A0A183IPS6</accession>
<feature type="region of interest" description="Disordered" evidence="1">
    <location>
        <begin position="398"/>
        <end position="418"/>
    </location>
</feature>
<dbReference type="Proteomes" id="UP000270296">
    <property type="component" value="Unassembled WGS sequence"/>
</dbReference>
<dbReference type="EMBL" id="UZAM01009125">
    <property type="protein sequence ID" value="VDP07791.1"/>
    <property type="molecule type" value="Genomic_DNA"/>
</dbReference>
<dbReference type="InterPro" id="IPR052208">
    <property type="entry name" value="DmX-like/RAVE_component"/>
</dbReference>
<evidence type="ECO:0000256" key="1">
    <source>
        <dbReference type="SAM" id="MobiDB-lite"/>
    </source>
</evidence>
<gene>
    <name evidence="2" type="ORF">SBAD_LOCUS5623</name>
</gene>
<protein>
    <submittedName>
        <fullName evidence="4">Rav1p_C domain-containing protein</fullName>
    </submittedName>
</protein>
<dbReference type="WBParaSite" id="SBAD_0000584601-mRNA-1">
    <property type="protein sequence ID" value="SBAD_0000584601-mRNA-1"/>
    <property type="gene ID" value="SBAD_0000584601"/>
</dbReference>
<reference evidence="4" key="1">
    <citation type="submission" date="2016-06" db="UniProtKB">
        <authorList>
            <consortium name="WormBaseParasite"/>
        </authorList>
    </citation>
    <scope>IDENTIFICATION</scope>
</reference>
<dbReference type="GO" id="GO:0043291">
    <property type="term" value="C:RAVE complex"/>
    <property type="evidence" value="ECO:0007669"/>
    <property type="project" value="TreeGrafter"/>
</dbReference>
<dbReference type="GO" id="GO:0007035">
    <property type="term" value="P:vacuolar acidification"/>
    <property type="evidence" value="ECO:0007669"/>
    <property type="project" value="TreeGrafter"/>
</dbReference>
<proteinExistence type="predicted"/>
<dbReference type="PANTHER" id="PTHR13950:SF9">
    <property type="entry name" value="RABCONNECTIN-3A"/>
    <property type="match status" value="1"/>
</dbReference>
<dbReference type="OrthoDB" id="342131at2759"/>
<dbReference type="PANTHER" id="PTHR13950">
    <property type="entry name" value="RABCONNECTIN-RELATED"/>
    <property type="match status" value="1"/>
</dbReference>